<comment type="caution">
    <text evidence="2">The sequence shown here is derived from an EMBL/GenBank/DDBJ whole genome shotgun (WGS) entry which is preliminary data.</text>
</comment>
<protein>
    <recommendedName>
        <fullName evidence="4">DUF4044 domain-containing protein</fullName>
    </recommendedName>
</protein>
<keyword evidence="3" id="KW-1185">Reference proteome</keyword>
<dbReference type="Proteomes" id="UP001589619">
    <property type="component" value="Unassembled WGS sequence"/>
</dbReference>
<name>A0ABV5VWL5_9BACL</name>
<keyword evidence="1" id="KW-0472">Membrane</keyword>
<evidence type="ECO:0000256" key="1">
    <source>
        <dbReference type="SAM" id="Phobius"/>
    </source>
</evidence>
<dbReference type="RefSeq" id="WP_344903923.1">
    <property type="nucleotide sequence ID" value="NZ_BAAAYO010000001.1"/>
</dbReference>
<reference evidence="2 3" key="1">
    <citation type="submission" date="2024-09" db="EMBL/GenBank/DDBJ databases">
        <authorList>
            <person name="Sun Q."/>
            <person name="Mori K."/>
        </authorList>
    </citation>
    <scope>NUCLEOTIDE SEQUENCE [LARGE SCALE GENOMIC DNA]</scope>
    <source>
        <strain evidence="2 3">JCM 12520</strain>
    </source>
</reference>
<evidence type="ECO:0000313" key="2">
    <source>
        <dbReference type="EMBL" id="MFB9752557.1"/>
    </source>
</evidence>
<accession>A0ABV5VWL5</accession>
<dbReference type="EMBL" id="JBHMAG010000012">
    <property type="protein sequence ID" value="MFB9752557.1"/>
    <property type="molecule type" value="Genomic_DNA"/>
</dbReference>
<keyword evidence="1" id="KW-0812">Transmembrane</keyword>
<evidence type="ECO:0000313" key="3">
    <source>
        <dbReference type="Proteomes" id="UP001589619"/>
    </source>
</evidence>
<keyword evidence="1" id="KW-1133">Transmembrane helix</keyword>
<feature type="transmembrane region" description="Helical" evidence="1">
    <location>
        <begin position="12"/>
        <end position="32"/>
    </location>
</feature>
<proteinExistence type="predicted"/>
<gene>
    <name evidence="2" type="ORF">ACFFNY_13405</name>
</gene>
<sequence length="41" mass="4436">MKALRPLQAVKAVLFGIVMAFVSIGALPFLVIKSFAETFLP</sequence>
<evidence type="ECO:0008006" key="4">
    <source>
        <dbReference type="Google" id="ProtNLM"/>
    </source>
</evidence>
<organism evidence="2 3">
    <name type="scientific">Paenibacillus hodogayensis</name>
    <dbReference type="NCBI Taxonomy" id="279208"/>
    <lineage>
        <taxon>Bacteria</taxon>
        <taxon>Bacillati</taxon>
        <taxon>Bacillota</taxon>
        <taxon>Bacilli</taxon>
        <taxon>Bacillales</taxon>
        <taxon>Paenibacillaceae</taxon>
        <taxon>Paenibacillus</taxon>
    </lineage>
</organism>